<dbReference type="RefSeq" id="WP_344798467.1">
    <property type="nucleotide sequence ID" value="NZ_BAABBN010000007.1"/>
</dbReference>
<dbReference type="InterPro" id="IPR028994">
    <property type="entry name" value="Integrin_alpha_N"/>
</dbReference>
<evidence type="ECO:0008006" key="3">
    <source>
        <dbReference type="Google" id="ProtNLM"/>
    </source>
</evidence>
<name>A0ABP7MM15_9GAMM</name>
<protein>
    <recommendedName>
        <fullName evidence="3">FG-GAP repeat protein</fullName>
    </recommendedName>
</protein>
<dbReference type="PROSITE" id="PS51257">
    <property type="entry name" value="PROKAR_LIPOPROTEIN"/>
    <property type="match status" value="1"/>
</dbReference>
<evidence type="ECO:0000313" key="2">
    <source>
        <dbReference type="Proteomes" id="UP001501565"/>
    </source>
</evidence>
<dbReference type="PANTHER" id="PTHR46580">
    <property type="entry name" value="SENSOR KINASE-RELATED"/>
    <property type="match status" value="1"/>
</dbReference>
<accession>A0ABP7MM15</accession>
<reference evidence="2" key="1">
    <citation type="journal article" date="2019" name="Int. J. Syst. Evol. Microbiol.">
        <title>The Global Catalogue of Microorganisms (GCM) 10K type strain sequencing project: providing services to taxonomists for standard genome sequencing and annotation.</title>
        <authorList>
            <consortium name="The Broad Institute Genomics Platform"/>
            <consortium name="The Broad Institute Genome Sequencing Center for Infectious Disease"/>
            <person name="Wu L."/>
            <person name="Ma J."/>
        </authorList>
    </citation>
    <scope>NUCLEOTIDE SEQUENCE [LARGE SCALE GENOMIC DNA]</scope>
    <source>
        <strain evidence="2">JCM 17551</strain>
    </source>
</reference>
<evidence type="ECO:0000313" key="1">
    <source>
        <dbReference type="EMBL" id="GAA3925365.1"/>
    </source>
</evidence>
<gene>
    <name evidence="1" type="ORF">GCM10022277_21770</name>
</gene>
<proteinExistence type="predicted"/>
<keyword evidence="2" id="KW-1185">Reference proteome</keyword>
<dbReference type="Proteomes" id="UP001501565">
    <property type="component" value="Unassembled WGS sequence"/>
</dbReference>
<dbReference type="PANTHER" id="PTHR46580:SF4">
    <property type="entry name" value="ATP_GTP-BINDING PROTEIN"/>
    <property type="match status" value="1"/>
</dbReference>
<comment type="caution">
    <text evidence="1">The sequence shown here is derived from an EMBL/GenBank/DDBJ whole genome shotgun (WGS) entry which is preliminary data.</text>
</comment>
<organism evidence="1 2">
    <name type="scientific">Litoribacillus peritrichatus</name>
    <dbReference type="NCBI Taxonomy" id="718191"/>
    <lineage>
        <taxon>Bacteria</taxon>
        <taxon>Pseudomonadati</taxon>
        <taxon>Pseudomonadota</taxon>
        <taxon>Gammaproteobacteria</taxon>
        <taxon>Oceanospirillales</taxon>
        <taxon>Oceanospirillaceae</taxon>
        <taxon>Litoribacillus</taxon>
    </lineage>
</organism>
<dbReference type="SUPFAM" id="SSF69318">
    <property type="entry name" value="Integrin alpha N-terminal domain"/>
    <property type="match status" value="2"/>
</dbReference>
<sequence length="1239" mass="135863">MKDVKFKKGINTKWVILTLPFVLTACGGGGGGSSSDAPSTAKPSFSNQELLEMPSEELKVAFAAMVDEHYVGESQEASLNEANALDFASAAYGEDLKLLLSEKQVTGFEPIELGATSASVSLDDTLHSYSYALRQQDLSAKAASGGVSISNNQLNHLCRTGSSNSLRQFDEFGVGNVVTEYTDCEMNGTVVSGRIVVSYLDSEGTNVVYHYENLVTKEYIGTFSMNGWIEVQNAIEPNVTLNNYVIKNMDSGRSLKFEDYATTTIYANSNEQVSIQGSLSLSDSGSVSISTPQTLTKNWRTFIGGTINLIGENESLVSVEFQDSNIKLQVDSNIEGESALGIYLDDETLRTANYDGEQISFVASEELSLPPAAGNVRFITSDVNTLDEIEVESYGYSDPENQELTLSYQWLINNESVIETSNVLSAGTAKKGDSVSVRGRVSDGVNIVYTQFKSLTVGDAPAVITVSNIPVSVEQNASVQFSAQITDPDSEEPSLIPNLYFGPSGMTIDEQGNVSWQAETIEFGVDQNVHFQFADAEGLPVGDVQNVLVKGNPAKRPIVKSGLDLMTNSQDLIAADFDGDDVDELLLHDSKGKFYTAEYKDGFFQQDWMYPFALDTEHRIVTVLSGELDNDPTPELIVVTQKEIFVLDDLSSIARKVYSYETEYIYSAEYADLNNDDVNELVLSVSESSYSNYSSGEIHVINMGTFEVASTAAFQGNAGTIKVGNVDNDAYLEVVLKTGHVFDGQHLDNQWFYSDGFGNTNDVGDINGDGIDEILVYKSQGRILEVLDAQSRSIMASYTESGWSHSSCSIKALNLDEDSALEVVTSNCFSYNKLAILDYNQGFSNSYSFNTNLGSRLNIVGLGVIGDRTKDLVLHDISNNSLYMADISLDDPEIIDNRDHLPNFNKFIALGVSDLPPLNGEAAFLVPHASNSQTGQRLITMDAEGNIELSSRLSSGHSDGYGELVDYNSDGNVELLFFTQTYSGAVNLVDLDSYAEIWSSGEHSNNIRHVTAHDFNNDDVSEVIYSDNSQLIIRDTVAESILWTSPSNGSIKDFVVDDVDSDGDLDVVIYVSSRIYLWTNTENRFTNTATVNQECKRLLVGNVISKESKDILCLGYYGYSWSEYLQRSDRFSAVKYFNTSLEVIEEIAVTDQVIDITIKKGCKPGLCNLLVASTTRTSSHSNNNYYQDKYNVGLYSSKTGQKIWSSPDLVGVVPDRSLRYGKDNNSLVFGTNEAMYMTR</sequence>
<dbReference type="EMBL" id="BAABBN010000007">
    <property type="protein sequence ID" value="GAA3925365.1"/>
    <property type="molecule type" value="Genomic_DNA"/>
</dbReference>